<keyword evidence="2" id="KW-1133">Transmembrane helix</keyword>
<dbReference type="OrthoDB" id="5309803at2759"/>
<reference evidence="3" key="1">
    <citation type="journal article" date="2020" name="Front. Microbiol.">
        <title>Gene regulatory networks of Penicillium echinulatum 2HH and Penicillium oxalicum 114-2 inferred by a computational biology approach.</title>
        <authorList>
            <person name="Lenz A.R."/>
            <person name="Galan-Vasquez E."/>
            <person name="Balbinot E."/>
            <person name="De Abreu F.P."/>
            <person name="De Oliveira N.S."/>
            <person name="Da Rosa L.O."/>
            <person name="De Avila E Silva S."/>
            <person name="Camassola M."/>
            <person name="Dillon A.J.P."/>
            <person name="Perez-Rueda E."/>
        </authorList>
    </citation>
    <scope>NUCLEOTIDE SEQUENCE</scope>
    <source>
        <strain evidence="3">S1M29</strain>
    </source>
</reference>
<feature type="compositionally biased region" description="Basic and acidic residues" evidence="1">
    <location>
        <begin position="95"/>
        <end position="108"/>
    </location>
</feature>
<sequence>MAWYSILPPQLIQFESWVVRVSLLLALFTIGPWAALIAFDACLYLYRMIIWEMPGVGGRARGQQRPRAPSLQERPDGQRRAFGVFGSETDIANGDSKRRENGRSERRGSLAKTEPSPIEDNTPYKLDSLGDVAKRRMASPQ</sequence>
<keyword evidence="2" id="KW-0812">Transmembrane</keyword>
<evidence type="ECO:0000256" key="1">
    <source>
        <dbReference type="SAM" id="MobiDB-lite"/>
    </source>
</evidence>
<evidence type="ECO:0000256" key="2">
    <source>
        <dbReference type="SAM" id="Phobius"/>
    </source>
</evidence>
<name>A0A8J8VZD7_9EURO</name>
<feature type="transmembrane region" description="Helical" evidence="2">
    <location>
        <begin position="23"/>
        <end position="46"/>
    </location>
</feature>
<protein>
    <submittedName>
        <fullName evidence="3">Uncharacterized protein</fullName>
    </submittedName>
</protein>
<dbReference type="AlphaFoldDB" id="A0A8J8VZD7"/>
<organism evidence="3 4">
    <name type="scientific">Penicillium ucsense</name>
    <dbReference type="NCBI Taxonomy" id="2839758"/>
    <lineage>
        <taxon>Eukaryota</taxon>
        <taxon>Fungi</taxon>
        <taxon>Dikarya</taxon>
        <taxon>Ascomycota</taxon>
        <taxon>Pezizomycotina</taxon>
        <taxon>Eurotiomycetes</taxon>
        <taxon>Eurotiomycetidae</taxon>
        <taxon>Eurotiales</taxon>
        <taxon>Aspergillaceae</taxon>
        <taxon>Penicillium</taxon>
    </lineage>
</organism>
<dbReference type="EMBL" id="WIWV01000086">
    <property type="protein sequence ID" value="KAF7714395.1"/>
    <property type="molecule type" value="Genomic_DNA"/>
</dbReference>
<comment type="caution">
    <text evidence="3">The sequence shown here is derived from an EMBL/GenBank/DDBJ whole genome shotgun (WGS) entry which is preliminary data.</text>
</comment>
<dbReference type="Proteomes" id="UP000631181">
    <property type="component" value="Unassembled WGS sequence"/>
</dbReference>
<feature type="region of interest" description="Disordered" evidence="1">
    <location>
        <begin position="57"/>
        <end position="141"/>
    </location>
</feature>
<keyword evidence="2" id="KW-0472">Membrane</keyword>
<evidence type="ECO:0000313" key="4">
    <source>
        <dbReference type="Proteomes" id="UP000631181"/>
    </source>
</evidence>
<accession>A0A8J8VZD7</accession>
<gene>
    <name evidence="3" type="ORF">PECM_008376</name>
</gene>
<proteinExistence type="predicted"/>
<keyword evidence="4" id="KW-1185">Reference proteome</keyword>
<evidence type="ECO:0000313" key="3">
    <source>
        <dbReference type="EMBL" id="KAF7714395.1"/>
    </source>
</evidence>